<keyword evidence="2" id="KW-0732">Signal</keyword>
<evidence type="ECO:0000313" key="3">
    <source>
        <dbReference type="EMBL" id="MCK9687998.1"/>
    </source>
</evidence>
<comment type="caution">
    <text evidence="3">The sequence shown here is derived from an EMBL/GenBank/DDBJ whole genome shotgun (WGS) entry which is preliminary data.</text>
</comment>
<feature type="region of interest" description="Disordered" evidence="1">
    <location>
        <begin position="26"/>
        <end position="51"/>
    </location>
</feature>
<gene>
    <name evidence="3" type="ORF">LPC04_20020</name>
</gene>
<evidence type="ECO:0000313" key="4">
    <source>
        <dbReference type="Proteomes" id="UP001139353"/>
    </source>
</evidence>
<organism evidence="3 4">
    <name type="scientific">Scleromatobacter humisilvae</name>
    <dbReference type="NCBI Taxonomy" id="2897159"/>
    <lineage>
        <taxon>Bacteria</taxon>
        <taxon>Pseudomonadati</taxon>
        <taxon>Pseudomonadota</taxon>
        <taxon>Betaproteobacteria</taxon>
        <taxon>Burkholderiales</taxon>
        <taxon>Sphaerotilaceae</taxon>
        <taxon>Scleromatobacter</taxon>
    </lineage>
</organism>
<keyword evidence="4" id="KW-1185">Reference proteome</keyword>
<dbReference type="RefSeq" id="WP_275684040.1">
    <property type="nucleotide sequence ID" value="NZ_JAJLJH010000006.1"/>
</dbReference>
<evidence type="ECO:0000256" key="1">
    <source>
        <dbReference type="SAM" id="MobiDB-lite"/>
    </source>
</evidence>
<dbReference type="AlphaFoldDB" id="A0A9X1YKT2"/>
<evidence type="ECO:0000256" key="2">
    <source>
        <dbReference type="SAM" id="SignalP"/>
    </source>
</evidence>
<dbReference type="PROSITE" id="PS51257">
    <property type="entry name" value="PROKAR_LIPOPROTEIN"/>
    <property type="match status" value="1"/>
</dbReference>
<feature type="chain" id="PRO_5040725003" evidence="2">
    <location>
        <begin position="28"/>
        <end position="152"/>
    </location>
</feature>
<name>A0A9X1YKT2_9BURK</name>
<feature type="compositionally biased region" description="Basic and acidic residues" evidence="1">
    <location>
        <begin position="36"/>
        <end position="46"/>
    </location>
</feature>
<dbReference type="SUPFAM" id="SSF50956">
    <property type="entry name" value="Thermostable phytase (3-phytase)"/>
    <property type="match status" value="1"/>
</dbReference>
<dbReference type="EMBL" id="JAJLJH010000006">
    <property type="protein sequence ID" value="MCK9687998.1"/>
    <property type="molecule type" value="Genomic_DNA"/>
</dbReference>
<dbReference type="Proteomes" id="UP001139353">
    <property type="component" value="Unassembled WGS sequence"/>
</dbReference>
<proteinExistence type="predicted"/>
<reference evidence="3" key="1">
    <citation type="submission" date="2021-11" db="EMBL/GenBank/DDBJ databases">
        <title>BS-T2-15 a new species belonging to the Comamonadaceae family isolated from the soil of a French oak forest.</title>
        <authorList>
            <person name="Mieszkin S."/>
            <person name="Alain K."/>
        </authorList>
    </citation>
    <scope>NUCLEOTIDE SEQUENCE</scope>
    <source>
        <strain evidence="3">BS-T2-15</strain>
    </source>
</reference>
<protein>
    <submittedName>
        <fullName evidence="3">Uncharacterized protein</fullName>
    </submittedName>
</protein>
<sequence>MTASVRLSAFAALAVAGCVATTPSLQASESLAEPAPTKEHSMESAKRRAPAAKPVVVKGIRYEQMRRAKDHGFTQSGGVIAAVDEKSDKILWSVQLYKIEYDAAEEQDAQEVYVKELALDKSGHALLATDERKRVWAIDLATHAVTQVSGAH</sequence>
<feature type="signal peptide" evidence="2">
    <location>
        <begin position="1"/>
        <end position="27"/>
    </location>
</feature>
<accession>A0A9X1YKT2</accession>